<accession>A0A151LB34</accession>
<evidence type="ECO:0000313" key="2">
    <source>
        <dbReference type="Proteomes" id="UP000076004"/>
    </source>
</evidence>
<dbReference type="AlphaFoldDB" id="A0A151LB34"/>
<dbReference type="RefSeq" id="XP_018639628.1">
    <property type="nucleotide sequence ID" value="XM_018788256.1"/>
</dbReference>
<reference evidence="1 2" key="1">
    <citation type="journal article" date="2016" name="Nat. Commun.">
        <title>Genomes of cryptic chimpanzee Plasmodium species reveal key evolutionary events leading to human malaria.</title>
        <authorList>
            <person name="Sundararaman S.A."/>
            <person name="Plenderleith L.J."/>
            <person name="Liu W."/>
            <person name="Loy D.E."/>
            <person name="Learn G.H."/>
            <person name="Li Y."/>
            <person name="Shaw K.S."/>
            <person name="Ayouba A."/>
            <person name="Peeters M."/>
            <person name="Speede S."/>
            <person name="Shaw G.M."/>
            <person name="Bushman F.D."/>
            <person name="Brisson D."/>
            <person name="Rayner J.C."/>
            <person name="Sharp P.M."/>
            <person name="Hahn B.H."/>
        </authorList>
    </citation>
    <scope>NUCLEOTIDE SEQUENCE [LARGE SCALE GENOMIC DNA]</scope>
    <source>
        <strain evidence="1 2">SY75</strain>
    </source>
</reference>
<dbReference type="KEGG" id="pgab:PGSY75_1457100"/>
<comment type="caution">
    <text evidence="1">The sequence shown here is derived from an EMBL/GenBank/DDBJ whole genome shotgun (WGS) entry which is preliminary data.</text>
</comment>
<dbReference type="VEuPathDB" id="PlasmoDB:PGABG01_1455900"/>
<organism evidence="1 2">
    <name type="scientific">Plasmodium gaboni</name>
    <dbReference type="NCBI Taxonomy" id="647221"/>
    <lineage>
        <taxon>Eukaryota</taxon>
        <taxon>Sar</taxon>
        <taxon>Alveolata</taxon>
        <taxon>Apicomplexa</taxon>
        <taxon>Aconoidasida</taxon>
        <taxon>Haemosporida</taxon>
        <taxon>Plasmodiidae</taxon>
        <taxon>Plasmodium</taxon>
        <taxon>Plasmodium (Laverania)</taxon>
    </lineage>
</organism>
<protein>
    <submittedName>
        <fullName evidence="1">Uncharacterized protein</fullName>
    </submittedName>
</protein>
<evidence type="ECO:0000313" key="1">
    <source>
        <dbReference type="EMBL" id="KYN96162.1"/>
    </source>
</evidence>
<name>A0A151LB34_9APIC</name>
<sequence length="770" mass="91560">MTFNDICNKNYKDVSRSDTRYDLSLFYNVRDNVNENDFLIRKNDTFSNIDELSQNYIDNEEDIKETDEGDQNGYIEINEKFRNENILNDYEKNSYYNNLMYLNNNKNKDNTTLNNHHESFQKYNTPNDVMKTISNCKTYDDTYHYNLTCTKESLHSNNKQNSDEYNYMKEGNEIMLHQSMGNIENMNKNYTINYDQKDHQTLNYNSYPYIDYSKNQQCSYSQQTMLSLEEDNNIYNVINNNMESLKTYDDVDKSLENNYMIYNKGDQKFNTEDSTKNDENIYYLYAKNFPNQKDEHTIENISSEYFNRIRNENMSNENISNENISNENISNQNMENYNFNIVKENNYIKDHQNFISTNEEHCKKEESYNDCIIGKDPNNVQGKNKNSEKSYISYNDSRKCNITPQTNDYGCITVKALDINKHDIKDDELYYYRSNNNILKGLHKDDIHNNKNTPQNAEVKTTTNKNLYIRQLDSNNDENCTLHKEGEKKRINMFSYYMNNDNITNKLVKNVSINMHDRVNKTNTFNILNKKENVSGKEYLYKYVDNNYEMSDIKNCIPKPVLYTQDKFDVPTIIEGITTRHKNGTVSECKHDTIIEYNNKWRLVKGKEFHINQNENVKSIQDSAMKFQDYLNKKNEHTKKIIMNSKFNTLTGKVDVNPFINKLNRINTKGYYDYKDVLASYPCYYGMQIKDEPKEEIKQQSQRFYKSYLKKIYNKSNENEEQKVEPLKRVINKKQNMALCGDNLLKSRIKNTIRTKVKEYLNINLFSEGL</sequence>
<proteinExistence type="predicted"/>
<dbReference type="EMBL" id="LVLB01000015">
    <property type="protein sequence ID" value="KYN96162.1"/>
    <property type="molecule type" value="Genomic_DNA"/>
</dbReference>
<dbReference type="GeneID" id="29778857"/>
<dbReference type="VEuPathDB" id="PlasmoDB:PGSY75_1457100"/>
<gene>
    <name evidence="1" type="ORF">PGSY75_1457100</name>
</gene>
<dbReference type="Proteomes" id="UP000076004">
    <property type="component" value="Chromosome 14"/>
</dbReference>